<protein>
    <submittedName>
        <fullName evidence="2">Uncharacterized protein</fullName>
    </submittedName>
</protein>
<organism evidence="2 3">
    <name type="scientific">Haematococcus lacustris</name>
    <name type="common">Green alga</name>
    <name type="synonym">Haematococcus pluvialis</name>
    <dbReference type="NCBI Taxonomy" id="44745"/>
    <lineage>
        <taxon>Eukaryota</taxon>
        <taxon>Viridiplantae</taxon>
        <taxon>Chlorophyta</taxon>
        <taxon>core chlorophytes</taxon>
        <taxon>Chlorophyceae</taxon>
        <taxon>CS clade</taxon>
        <taxon>Chlamydomonadales</taxon>
        <taxon>Haematococcaceae</taxon>
        <taxon>Haematococcus</taxon>
    </lineage>
</organism>
<evidence type="ECO:0000313" key="3">
    <source>
        <dbReference type="Proteomes" id="UP000485058"/>
    </source>
</evidence>
<sequence length="173" mass="18421">MGMLAMHACRAAMHVMQPCRPCSHASHAGHAAMQAMQPCRPCSHAGHAAMQAMQPCMHGTGQCPLPDAVCSRGTSTLGPMSCGSCWTASTTNCQPPTHKRWLECCGPQPNWGVTLPLSCRKAWSAACSEGEGESPGSTALVGGREGTRRDKRSKGPMEEQELKLPLINLIQLK</sequence>
<evidence type="ECO:0000313" key="2">
    <source>
        <dbReference type="EMBL" id="GFH10148.1"/>
    </source>
</evidence>
<proteinExistence type="predicted"/>
<reference evidence="2 3" key="1">
    <citation type="submission" date="2020-02" db="EMBL/GenBank/DDBJ databases">
        <title>Draft genome sequence of Haematococcus lacustris strain NIES-144.</title>
        <authorList>
            <person name="Morimoto D."/>
            <person name="Nakagawa S."/>
            <person name="Yoshida T."/>
            <person name="Sawayama S."/>
        </authorList>
    </citation>
    <scope>NUCLEOTIDE SEQUENCE [LARGE SCALE GENOMIC DNA]</scope>
    <source>
        <strain evidence="2 3">NIES-144</strain>
    </source>
</reference>
<dbReference type="AlphaFoldDB" id="A0A699YQW6"/>
<keyword evidence="3" id="KW-1185">Reference proteome</keyword>
<dbReference type="Proteomes" id="UP000485058">
    <property type="component" value="Unassembled WGS sequence"/>
</dbReference>
<gene>
    <name evidence="2" type="ORF">HaLaN_05413</name>
</gene>
<feature type="compositionally biased region" description="Basic and acidic residues" evidence="1">
    <location>
        <begin position="145"/>
        <end position="160"/>
    </location>
</feature>
<name>A0A699YQW6_HAELA</name>
<dbReference type="EMBL" id="BLLF01000291">
    <property type="protein sequence ID" value="GFH10148.1"/>
    <property type="molecule type" value="Genomic_DNA"/>
</dbReference>
<evidence type="ECO:0000256" key="1">
    <source>
        <dbReference type="SAM" id="MobiDB-lite"/>
    </source>
</evidence>
<feature type="region of interest" description="Disordered" evidence="1">
    <location>
        <begin position="127"/>
        <end position="160"/>
    </location>
</feature>
<accession>A0A699YQW6</accession>
<comment type="caution">
    <text evidence="2">The sequence shown here is derived from an EMBL/GenBank/DDBJ whole genome shotgun (WGS) entry which is preliminary data.</text>
</comment>